<gene>
    <name evidence="1" type="ORF">ACFQZJ_17110</name>
</gene>
<keyword evidence="2" id="KW-1185">Reference proteome</keyword>
<comment type="caution">
    <text evidence="1">The sequence shown here is derived from an EMBL/GenBank/DDBJ whole genome shotgun (WGS) entry which is preliminary data.</text>
</comment>
<dbReference type="RefSeq" id="WP_379936106.1">
    <property type="nucleotide sequence ID" value="NZ_JBHTHY010000014.1"/>
</dbReference>
<reference evidence="2" key="1">
    <citation type="journal article" date="2019" name="Int. J. Syst. Evol. Microbiol.">
        <title>The Global Catalogue of Microorganisms (GCM) 10K type strain sequencing project: providing services to taxonomists for standard genome sequencing and annotation.</title>
        <authorList>
            <consortium name="The Broad Institute Genomics Platform"/>
            <consortium name="The Broad Institute Genome Sequencing Center for Infectious Disease"/>
            <person name="Wu L."/>
            <person name="Ma J."/>
        </authorList>
    </citation>
    <scope>NUCLEOTIDE SEQUENCE [LARGE SCALE GENOMIC DNA]</scope>
    <source>
        <strain evidence="2">CCUG 61948</strain>
    </source>
</reference>
<evidence type="ECO:0000313" key="2">
    <source>
        <dbReference type="Proteomes" id="UP001597012"/>
    </source>
</evidence>
<name>A0ABW3B8T1_9FLAO</name>
<dbReference type="Proteomes" id="UP001597012">
    <property type="component" value="Unassembled WGS sequence"/>
</dbReference>
<organism evidence="1 2">
    <name type="scientific">Maribacter chungangensis</name>
    <dbReference type="NCBI Taxonomy" id="1069117"/>
    <lineage>
        <taxon>Bacteria</taxon>
        <taxon>Pseudomonadati</taxon>
        <taxon>Bacteroidota</taxon>
        <taxon>Flavobacteriia</taxon>
        <taxon>Flavobacteriales</taxon>
        <taxon>Flavobacteriaceae</taxon>
        <taxon>Maribacter</taxon>
    </lineage>
</organism>
<accession>A0ABW3B8T1</accession>
<dbReference type="EMBL" id="JBHTHY010000014">
    <property type="protein sequence ID" value="MFD0799198.1"/>
    <property type="molecule type" value="Genomic_DNA"/>
</dbReference>
<proteinExistence type="predicted"/>
<sequence>MKNHILYIAFTFGLVTVNAQDFQETKKYIAKSELAIMQEASGKTKVPILVAEDVSQKVATIETSNLEVYQEVRISILEKPQLNQIEEVIKVEFEYSGYSLVTDTYYFLVTEKEDYIALPKITKIYDDITEPIVDYVFATQKHGQEETIIKAIFHYTDNYTKEEIEVLQKFVWNDDDFGSEDALAGIEN</sequence>
<evidence type="ECO:0008006" key="3">
    <source>
        <dbReference type="Google" id="ProtNLM"/>
    </source>
</evidence>
<protein>
    <recommendedName>
        <fullName evidence="3">DUF4476 domain-containing protein</fullName>
    </recommendedName>
</protein>
<evidence type="ECO:0000313" key="1">
    <source>
        <dbReference type="EMBL" id="MFD0799198.1"/>
    </source>
</evidence>